<dbReference type="PANTHER" id="PTHR39453:SF1">
    <property type="entry name" value="PHOSPHATE PROPANOYLTRANSFERASE"/>
    <property type="match status" value="1"/>
</dbReference>
<organism evidence="13 14">
    <name type="scientific">Peribacillus simplex</name>
    <dbReference type="NCBI Taxonomy" id="1478"/>
    <lineage>
        <taxon>Bacteria</taxon>
        <taxon>Bacillati</taxon>
        <taxon>Bacillota</taxon>
        <taxon>Bacilli</taxon>
        <taxon>Bacillales</taxon>
        <taxon>Bacillaceae</taxon>
        <taxon>Peribacillus</taxon>
    </lineage>
</organism>
<sequence length="261" mass="28716">MAIITESKLRRMLKTGIPNPYPIGDDRLTPAAADFLRDRKVVIGNQHHIKHSLASNEKDMHNLMIPVGVSNRHIHLSSHDVEILFGNNYELTPIRELSQPGQFAAKEQVTLLGPKGMIPNVRILGPVREDTQVEISKTDGFQLGIHPPIRLSGSIDDTPGLTLIGPKGCIALHKGVIIAKSHVHMSPEDAQHFDVKHGDGLLLQSIGERSIIFLDVIVRVAPRYKLDFHVDLDEGNAAGLKTGDYLKVVGKNGEFLSQKGR</sequence>
<dbReference type="GO" id="GO:0046872">
    <property type="term" value="F:metal ion binding"/>
    <property type="evidence" value="ECO:0007669"/>
    <property type="project" value="UniProtKB-KW"/>
</dbReference>
<evidence type="ECO:0000313" key="14">
    <source>
        <dbReference type="Proteomes" id="UP000185829"/>
    </source>
</evidence>
<evidence type="ECO:0000256" key="1">
    <source>
        <dbReference type="ARBA" id="ARBA00001947"/>
    </source>
</evidence>
<protein>
    <recommendedName>
        <fullName evidence="4">Phosphate propanoyltransferase</fullName>
        <ecNumber evidence="3">2.3.1.222</ecNumber>
    </recommendedName>
    <alternativeName>
        <fullName evidence="10">Phosphate acyltransferase PduL</fullName>
    </alternativeName>
    <alternativeName>
        <fullName evidence="9">Phosphotransacylase PduL</fullName>
    </alternativeName>
    <alternativeName>
        <fullName evidence="11">Propanediol utilization protein PduL</fullName>
    </alternativeName>
</protein>
<evidence type="ECO:0000313" key="13">
    <source>
        <dbReference type="EMBL" id="SIS04737.1"/>
    </source>
</evidence>
<evidence type="ECO:0000256" key="11">
    <source>
        <dbReference type="ARBA" id="ARBA00033077"/>
    </source>
</evidence>
<keyword evidence="8" id="KW-0012">Acyltransferase</keyword>
<gene>
    <name evidence="13" type="ORF">SAMN05878482_110119</name>
</gene>
<proteinExistence type="inferred from homology"/>
<dbReference type="EC" id="2.3.1.222" evidence="3"/>
<name>A0A9X8WN18_9BACI</name>
<dbReference type="Pfam" id="PF06130">
    <property type="entry name" value="PTAC"/>
    <property type="match status" value="1"/>
</dbReference>
<evidence type="ECO:0000256" key="12">
    <source>
        <dbReference type="ARBA" id="ARBA00047589"/>
    </source>
</evidence>
<dbReference type="Proteomes" id="UP000185829">
    <property type="component" value="Unassembled WGS sequence"/>
</dbReference>
<comment type="cofactor">
    <cofactor evidence="1">
        <name>Zn(2+)</name>
        <dbReference type="ChEBI" id="CHEBI:29105"/>
    </cofactor>
</comment>
<comment type="caution">
    <text evidence="13">The sequence shown here is derived from an EMBL/GenBank/DDBJ whole genome shotgun (WGS) entry which is preliminary data.</text>
</comment>
<dbReference type="RefSeq" id="WP_076372076.1">
    <property type="nucleotide sequence ID" value="NZ_FTMX01000010.1"/>
</dbReference>
<evidence type="ECO:0000256" key="6">
    <source>
        <dbReference type="ARBA" id="ARBA00022723"/>
    </source>
</evidence>
<keyword evidence="6" id="KW-0479">Metal-binding</keyword>
<evidence type="ECO:0000256" key="8">
    <source>
        <dbReference type="ARBA" id="ARBA00023315"/>
    </source>
</evidence>
<evidence type="ECO:0000256" key="9">
    <source>
        <dbReference type="ARBA" id="ARBA00030044"/>
    </source>
</evidence>
<evidence type="ECO:0000256" key="3">
    <source>
        <dbReference type="ARBA" id="ARBA00012206"/>
    </source>
</evidence>
<dbReference type="EMBL" id="FTMX01000010">
    <property type="protein sequence ID" value="SIS04737.1"/>
    <property type="molecule type" value="Genomic_DNA"/>
</dbReference>
<keyword evidence="5" id="KW-0808">Transferase</keyword>
<dbReference type="NCBIfam" id="NF011652">
    <property type="entry name" value="PRK15070.1"/>
    <property type="match status" value="1"/>
</dbReference>
<accession>A0A9X8WN18</accession>
<evidence type="ECO:0000256" key="2">
    <source>
        <dbReference type="ARBA" id="ARBA00007342"/>
    </source>
</evidence>
<evidence type="ECO:0000256" key="10">
    <source>
        <dbReference type="ARBA" id="ARBA00030939"/>
    </source>
</evidence>
<evidence type="ECO:0000256" key="4">
    <source>
        <dbReference type="ARBA" id="ARBA00020837"/>
    </source>
</evidence>
<dbReference type="InterPro" id="IPR008300">
    <property type="entry name" value="PTAC"/>
</dbReference>
<comment type="similarity">
    <text evidence="2">Belongs to the PduL family.</text>
</comment>
<keyword evidence="7" id="KW-0862">Zinc</keyword>
<dbReference type="PANTHER" id="PTHR39453">
    <property type="entry name" value="PHOSPHATE PROPANOYLTRANSFERASE"/>
    <property type="match status" value="1"/>
</dbReference>
<evidence type="ECO:0000256" key="5">
    <source>
        <dbReference type="ARBA" id="ARBA00022679"/>
    </source>
</evidence>
<reference evidence="13 14" key="1">
    <citation type="submission" date="2017-01" db="EMBL/GenBank/DDBJ databases">
        <authorList>
            <person name="Varghese N."/>
            <person name="Submissions S."/>
        </authorList>
    </citation>
    <scope>NUCLEOTIDE SEQUENCE [LARGE SCALE GENOMIC DNA]</scope>
    <source>
        <strain evidence="13 14">RUG2-6</strain>
    </source>
</reference>
<evidence type="ECO:0000256" key="7">
    <source>
        <dbReference type="ARBA" id="ARBA00022833"/>
    </source>
</evidence>
<dbReference type="GO" id="GO:0016747">
    <property type="term" value="F:acyltransferase activity, transferring groups other than amino-acyl groups"/>
    <property type="evidence" value="ECO:0007669"/>
    <property type="project" value="InterPro"/>
</dbReference>
<comment type="catalytic activity">
    <reaction evidence="12">
        <text>propanoyl-CoA + phosphate = propanoyl phosphate + CoA</text>
        <dbReference type="Rhea" id="RHEA:28046"/>
        <dbReference type="ChEBI" id="CHEBI:43474"/>
        <dbReference type="ChEBI" id="CHEBI:57287"/>
        <dbReference type="ChEBI" id="CHEBI:57392"/>
        <dbReference type="ChEBI" id="CHEBI:58933"/>
        <dbReference type="EC" id="2.3.1.222"/>
    </reaction>
</comment>
<dbReference type="AlphaFoldDB" id="A0A9X8WN18"/>